<keyword evidence="8" id="KW-1185">Reference proteome</keyword>
<gene>
    <name evidence="7" type="ORF">SAMN04488122_3594</name>
</gene>
<dbReference type="InterPro" id="IPR007627">
    <property type="entry name" value="RNA_pol_sigma70_r2"/>
</dbReference>
<dbReference type="InterPro" id="IPR039425">
    <property type="entry name" value="RNA_pol_sigma-70-like"/>
</dbReference>
<dbReference type="InterPro" id="IPR013325">
    <property type="entry name" value="RNA_pol_sigma_r2"/>
</dbReference>
<dbReference type="InterPro" id="IPR014284">
    <property type="entry name" value="RNA_pol_sigma-70_dom"/>
</dbReference>
<dbReference type="PANTHER" id="PTHR43133:SF46">
    <property type="entry name" value="RNA POLYMERASE SIGMA-70 FACTOR ECF SUBFAMILY"/>
    <property type="match status" value="1"/>
</dbReference>
<sequence>MSSDSDYIENDLLRRIADGDEVAFTELYNRYWKKVYTYLLRMTKSHEIAEELLYDIFTKLWTGRELITDIRNMDAFLSKVAYNKAISFFRYTATQRKMQELVAGQMADLYVEDTADKLLDGEARQLLQEAIRQLSPQRKLVFTLSREQGLTHEQIARQLNLSTQTVKKTMSHALQSIREFLHKRGLESSLLLYFYLETRK</sequence>
<dbReference type="STRING" id="29529.SAMN04488122_3594"/>
<evidence type="ECO:0000259" key="5">
    <source>
        <dbReference type="Pfam" id="PF04542"/>
    </source>
</evidence>
<dbReference type="CDD" id="cd06171">
    <property type="entry name" value="Sigma70_r4"/>
    <property type="match status" value="1"/>
</dbReference>
<keyword evidence="3" id="KW-0731">Sigma factor</keyword>
<reference evidence="8" key="1">
    <citation type="submission" date="2016-10" db="EMBL/GenBank/DDBJ databases">
        <authorList>
            <person name="Varghese N."/>
            <person name="Submissions S."/>
        </authorList>
    </citation>
    <scope>NUCLEOTIDE SEQUENCE [LARGE SCALE GENOMIC DNA]</scope>
    <source>
        <strain evidence="8">DSM 3695</strain>
    </source>
</reference>
<dbReference type="InterPro" id="IPR013249">
    <property type="entry name" value="RNA_pol_sigma70_r4_t2"/>
</dbReference>
<dbReference type="Proteomes" id="UP000199310">
    <property type="component" value="Unassembled WGS sequence"/>
</dbReference>
<dbReference type="EMBL" id="FOJG01000002">
    <property type="protein sequence ID" value="SEW49823.1"/>
    <property type="molecule type" value="Genomic_DNA"/>
</dbReference>
<dbReference type="GO" id="GO:0003677">
    <property type="term" value="F:DNA binding"/>
    <property type="evidence" value="ECO:0007669"/>
    <property type="project" value="InterPro"/>
</dbReference>
<dbReference type="OrthoDB" id="799938at2"/>
<protein>
    <submittedName>
        <fullName evidence="7">RNA polymerase sigma-70 factor, ECF subfamily</fullName>
    </submittedName>
</protein>
<keyword evidence="4" id="KW-0804">Transcription</keyword>
<dbReference type="InterPro" id="IPR014327">
    <property type="entry name" value="RNA_pol_sigma70_bacteroid"/>
</dbReference>
<evidence type="ECO:0000256" key="1">
    <source>
        <dbReference type="ARBA" id="ARBA00010641"/>
    </source>
</evidence>
<feature type="domain" description="RNA polymerase sigma factor 70 region 4 type 2" evidence="6">
    <location>
        <begin position="125"/>
        <end position="175"/>
    </location>
</feature>
<evidence type="ECO:0000313" key="7">
    <source>
        <dbReference type="EMBL" id="SEW49823.1"/>
    </source>
</evidence>
<accession>A0A1I0S4W3</accession>
<dbReference type="NCBIfam" id="TIGR02985">
    <property type="entry name" value="Sig70_bacteroi1"/>
    <property type="match status" value="1"/>
</dbReference>
<name>A0A1I0S4W3_9BACT</name>
<dbReference type="Gene3D" id="1.10.10.10">
    <property type="entry name" value="Winged helix-like DNA-binding domain superfamily/Winged helix DNA-binding domain"/>
    <property type="match status" value="1"/>
</dbReference>
<dbReference type="GO" id="GO:0016987">
    <property type="term" value="F:sigma factor activity"/>
    <property type="evidence" value="ECO:0007669"/>
    <property type="project" value="UniProtKB-KW"/>
</dbReference>
<evidence type="ECO:0000313" key="8">
    <source>
        <dbReference type="Proteomes" id="UP000199310"/>
    </source>
</evidence>
<proteinExistence type="inferred from homology"/>
<evidence type="ECO:0000256" key="2">
    <source>
        <dbReference type="ARBA" id="ARBA00023015"/>
    </source>
</evidence>
<comment type="similarity">
    <text evidence="1">Belongs to the sigma-70 factor family. ECF subfamily.</text>
</comment>
<organism evidence="7 8">
    <name type="scientific">Chitinophaga arvensicola</name>
    <dbReference type="NCBI Taxonomy" id="29529"/>
    <lineage>
        <taxon>Bacteria</taxon>
        <taxon>Pseudomonadati</taxon>
        <taxon>Bacteroidota</taxon>
        <taxon>Chitinophagia</taxon>
        <taxon>Chitinophagales</taxon>
        <taxon>Chitinophagaceae</taxon>
        <taxon>Chitinophaga</taxon>
    </lineage>
</organism>
<dbReference type="InterPro" id="IPR013324">
    <property type="entry name" value="RNA_pol_sigma_r3/r4-like"/>
</dbReference>
<dbReference type="GO" id="GO:0006352">
    <property type="term" value="P:DNA-templated transcription initiation"/>
    <property type="evidence" value="ECO:0007669"/>
    <property type="project" value="InterPro"/>
</dbReference>
<dbReference type="InterPro" id="IPR036388">
    <property type="entry name" value="WH-like_DNA-bd_sf"/>
</dbReference>
<dbReference type="SUPFAM" id="SSF88659">
    <property type="entry name" value="Sigma3 and sigma4 domains of RNA polymerase sigma factors"/>
    <property type="match status" value="1"/>
</dbReference>
<evidence type="ECO:0000256" key="3">
    <source>
        <dbReference type="ARBA" id="ARBA00023082"/>
    </source>
</evidence>
<dbReference type="NCBIfam" id="TIGR02937">
    <property type="entry name" value="sigma70-ECF"/>
    <property type="match status" value="1"/>
</dbReference>
<keyword evidence="2" id="KW-0805">Transcription regulation</keyword>
<dbReference type="Gene3D" id="1.10.1740.10">
    <property type="match status" value="1"/>
</dbReference>
<dbReference type="Pfam" id="PF04542">
    <property type="entry name" value="Sigma70_r2"/>
    <property type="match status" value="1"/>
</dbReference>
<dbReference type="AlphaFoldDB" id="A0A1I0S4W3"/>
<dbReference type="SUPFAM" id="SSF88946">
    <property type="entry name" value="Sigma2 domain of RNA polymerase sigma factors"/>
    <property type="match status" value="1"/>
</dbReference>
<dbReference type="Pfam" id="PF08281">
    <property type="entry name" value="Sigma70_r4_2"/>
    <property type="match status" value="1"/>
</dbReference>
<evidence type="ECO:0000256" key="4">
    <source>
        <dbReference type="ARBA" id="ARBA00023163"/>
    </source>
</evidence>
<dbReference type="RefSeq" id="WP_089897016.1">
    <property type="nucleotide sequence ID" value="NZ_FOJG01000002.1"/>
</dbReference>
<evidence type="ECO:0000259" key="6">
    <source>
        <dbReference type="Pfam" id="PF08281"/>
    </source>
</evidence>
<feature type="domain" description="RNA polymerase sigma-70 region 2" evidence="5">
    <location>
        <begin position="27"/>
        <end position="91"/>
    </location>
</feature>
<dbReference type="PANTHER" id="PTHR43133">
    <property type="entry name" value="RNA POLYMERASE ECF-TYPE SIGMA FACTO"/>
    <property type="match status" value="1"/>
</dbReference>